<gene>
    <name evidence="2" type="ORF">L195_g035613</name>
</gene>
<dbReference type="GO" id="GO:0004523">
    <property type="term" value="F:RNA-DNA hybrid ribonuclease activity"/>
    <property type="evidence" value="ECO:0007669"/>
    <property type="project" value="InterPro"/>
</dbReference>
<dbReference type="AlphaFoldDB" id="A0A2K3LM79"/>
<dbReference type="SUPFAM" id="SSF53098">
    <property type="entry name" value="Ribonuclease H-like"/>
    <property type="match status" value="1"/>
</dbReference>
<feature type="domain" description="RNase H type-1" evidence="1">
    <location>
        <begin position="12"/>
        <end position="94"/>
    </location>
</feature>
<dbReference type="InterPro" id="IPR053151">
    <property type="entry name" value="RNase_H-like"/>
</dbReference>
<sequence>MAASCWCRPIVRDSDVAEGMTLLLGMEFAKDMLFKDMKINSDSANVIAAFNSDNMQHNYLGTIALECSNLISRFNNIVIAHVRREANQAAHYLA</sequence>
<evidence type="ECO:0000313" key="3">
    <source>
        <dbReference type="Proteomes" id="UP000236291"/>
    </source>
</evidence>
<protein>
    <submittedName>
        <fullName evidence="2">Ribonuclease H</fullName>
    </submittedName>
</protein>
<dbReference type="Gene3D" id="3.30.420.10">
    <property type="entry name" value="Ribonuclease H-like superfamily/Ribonuclease H"/>
    <property type="match status" value="1"/>
</dbReference>
<dbReference type="GO" id="GO:0003676">
    <property type="term" value="F:nucleic acid binding"/>
    <property type="evidence" value="ECO:0007669"/>
    <property type="project" value="InterPro"/>
</dbReference>
<organism evidence="2 3">
    <name type="scientific">Trifolium pratense</name>
    <name type="common">Red clover</name>
    <dbReference type="NCBI Taxonomy" id="57577"/>
    <lineage>
        <taxon>Eukaryota</taxon>
        <taxon>Viridiplantae</taxon>
        <taxon>Streptophyta</taxon>
        <taxon>Embryophyta</taxon>
        <taxon>Tracheophyta</taxon>
        <taxon>Spermatophyta</taxon>
        <taxon>Magnoliopsida</taxon>
        <taxon>eudicotyledons</taxon>
        <taxon>Gunneridae</taxon>
        <taxon>Pentapetalae</taxon>
        <taxon>rosids</taxon>
        <taxon>fabids</taxon>
        <taxon>Fabales</taxon>
        <taxon>Fabaceae</taxon>
        <taxon>Papilionoideae</taxon>
        <taxon>50 kb inversion clade</taxon>
        <taxon>NPAAA clade</taxon>
        <taxon>Hologalegina</taxon>
        <taxon>IRL clade</taxon>
        <taxon>Trifolieae</taxon>
        <taxon>Trifolium</taxon>
    </lineage>
</organism>
<feature type="non-terminal residue" evidence="2">
    <location>
        <position position="94"/>
    </location>
</feature>
<dbReference type="PANTHER" id="PTHR47723">
    <property type="entry name" value="OS05G0353850 PROTEIN"/>
    <property type="match status" value="1"/>
</dbReference>
<accession>A0A2K3LM79</accession>
<dbReference type="PANTHER" id="PTHR47723:SF19">
    <property type="entry name" value="POLYNUCLEOTIDYL TRANSFERASE, RIBONUCLEASE H-LIKE SUPERFAMILY PROTEIN"/>
    <property type="match status" value="1"/>
</dbReference>
<evidence type="ECO:0000259" key="1">
    <source>
        <dbReference type="Pfam" id="PF13456"/>
    </source>
</evidence>
<dbReference type="InterPro" id="IPR044730">
    <property type="entry name" value="RNase_H-like_dom_plant"/>
</dbReference>
<dbReference type="InterPro" id="IPR036397">
    <property type="entry name" value="RNaseH_sf"/>
</dbReference>
<reference evidence="2 3" key="1">
    <citation type="journal article" date="2014" name="Am. J. Bot.">
        <title>Genome assembly and annotation for red clover (Trifolium pratense; Fabaceae).</title>
        <authorList>
            <person name="Istvanek J."/>
            <person name="Jaros M."/>
            <person name="Krenek A."/>
            <person name="Repkova J."/>
        </authorList>
    </citation>
    <scope>NUCLEOTIDE SEQUENCE [LARGE SCALE GENOMIC DNA]</scope>
    <source>
        <strain evidence="3">cv. Tatra</strain>
        <tissue evidence="2">Young leaves</tissue>
    </source>
</reference>
<dbReference type="Pfam" id="PF13456">
    <property type="entry name" value="RVT_3"/>
    <property type="match status" value="1"/>
</dbReference>
<dbReference type="InterPro" id="IPR002156">
    <property type="entry name" value="RNaseH_domain"/>
</dbReference>
<reference evidence="2 3" key="2">
    <citation type="journal article" date="2017" name="Front. Plant Sci.">
        <title>Gene Classification and Mining of Molecular Markers Useful in Red Clover (Trifolium pratense) Breeding.</title>
        <authorList>
            <person name="Istvanek J."/>
            <person name="Dluhosova J."/>
            <person name="Dluhos P."/>
            <person name="Patkova L."/>
            <person name="Nedelnik J."/>
            <person name="Repkova J."/>
        </authorList>
    </citation>
    <scope>NUCLEOTIDE SEQUENCE [LARGE SCALE GENOMIC DNA]</scope>
    <source>
        <strain evidence="3">cv. Tatra</strain>
        <tissue evidence="2">Young leaves</tissue>
    </source>
</reference>
<dbReference type="Proteomes" id="UP000236291">
    <property type="component" value="Unassembled WGS sequence"/>
</dbReference>
<comment type="caution">
    <text evidence="2">The sequence shown here is derived from an EMBL/GenBank/DDBJ whole genome shotgun (WGS) entry which is preliminary data.</text>
</comment>
<name>A0A2K3LM79_TRIPR</name>
<evidence type="ECO:0000313" key="2">
    <source>
        <dbReference type="EMBL" id="PNX79627.1"/>
    </source>
</evidence>
<proteinExistence type="predicted"/>
<dbReference type="CDD" id="cd06222">
    <property type="entry name" value="RNase_H_like"/>
    <property type="match status" value="1"/>
</dbReference>
<dbReference type="EMBL" id="ASHM01036327">
    <property type="protein sequence ID" value="PNX79627.1"/>
    <property type="molecule type" value="Genomic_DNA"/>
</dbReference>
<dbReference type="InterPro" id="IPR012337">
    <property type="entry name" value="RNaseH-like_sf"/>
</dbReference>